<feature type="region of interest" description="Disordered" evidence="6">
    <location>
        <begin position="176"/>
        <end position="209"/>
    </location>
</feature>
<feature type="compositionally biased region" description="Basic and acidic residues" evidence="6">
    <location>
        <begin position="68"/>
        <end position="83"/>
    </location>
</feature>
<dbReference type="InterPro" id="IPR001965">
    <property type="entry name" value="Znf_PHD"/>
</dbReference>
<dbReference type="Proteomes" id="UP000069940">
    <property type="component" value="Unassembled WGS sequence"/>
</dbReference>
<dbReference type="InterPro" id="IPR008042">
    <property type="entry name" value="Retrotrans_Pao"/>
</dbReference>
<feature type="region of interest" description="Disordered" evidence="6">
    <location>
        <begin position="65"/>
        <end position="103"/>
    </location>
</feature>
<dbReference type="PROSITE" id="PS50016">
    <property type="entry name" value="ZF_PHD_2"/>
    <property type="match status" value="1"/>
</dbReference>
<feature type="domain" description="PHD-type" evidence="7">
    <location>
        <begin position="13"/>
        <end position="63"/>
    </location>
</feature>
<keyword evidence="3" id="KW-0862">Zinc</keyword>
<keyword evidence="2 4" id="KW-0863">Zinc-finger</keyword>
<dbReference type="RefSeq" id="XP_062704542.1">
    <property type="nucleotide sequence ID" value="XM_062848558.1"/>
</dbReference>
<reference evidence="10" key="1">
    <citation type="journal article" date="2015" name="Proc. Natl. Acad. Sci. U.S.A.">
        <title>Genome sequence of the Asian Tiger mosquito, Aedes albopictus, reveals insights into its biology, genetics, and evolution.</title>
        <authorList>
            <person name="Chen X.G."/>
            <person name="Jiang X."/>
            <person name="Gu J."/>
            <person name="Xu M."/>
            <person name="Wu Y."/>
            <person name="Deng Y."/>
            <person name="Zhang C."/>
            <person name="Bonizzoni M."/>
            <person name="Dermauw W."/>
            <person name="Vontas J."/>
            <person name="Armbruster P."/>
            <person name="Huang X."/>
            <person name="Yang Y."/>
            <person name="Zhang H."/>
            <person name="He W."/>
            <person name="Peng H."/>
            <person name="Liu Y."/>
            <person name="Wu K."/>
            <person name="Chen J."/>
            <person name="Lirakis M."/>
            <person name="Topalis P."/>
            <person name="Van Leeuwen T."/>
            <person name="Hall A.B."/>
            <person name="Jiang X."/>
            <person name="Thorpe C."/>
            <person name="Mueller R.L."/>
            <person name="Sun C."/>
            <person name="Waterhouse R.M."/>
            <person name="Yan G."/>
            <person name="Tu Z.J."/>
            <person name="Fang X."/>
            <person name="James A.A."/>
        </authorList>
    </citation>
    <scope>NUCLEOTIDE SEQUENCE [LARGE SCALE GENOMIC DNA]</scope>
    <source>
        <strain evidence="10">Foshan</strain>
    </source>
</reference>
<dbReference type="InterPro" id="IPR005312">
    <property type="entry name" value="DUF1759"/>
</dbReference>
<dbReference type="Pfam" id="PF18701">
    <property type="entry name" value="DUF5641"/>
    <property type="match status" value="1"/>
</dbReference>
<accession>A0ABM1ZYB8</accession>
<dbReference type="SUPFAM" id="SSF57903">
    <property type="entry name" value="FYVE/PHD zinc finger"/>
    <property type="match status" value="1"/>
</dbReference>
<keyword evidence="5" id="KW-0175">Coiled coil</keyword>
<evidence type="ECO:0000256" key="6">
    <source>
        <dbReference type="SAM" id="MobiDB-lite"/>
    </source>
</evidence>
<evidence type="ECO:0000259" key="7">
    <source>
        <dbReference type="PROSITE" id="PS50016"/>
    </source>
</evidence>
<dbReference type="SMART" id="SM00249">
    <property type="entry name" value="PHD"/>
    <property type="match status" value="1"/>
</dbReference>
<dbReference type="CDD" id="cd01644">
    <property type="entry name" value="RT_pepA17"/>
    <property type="match status" value="1"/>
</dbReference>
<dbReference type="PROSITE" id="PS50994">
    <property type="entry name" value="INTEGRASE"/>
    <property type="match status" value="1"/>
</dbReference>
<dbReference type="InterPro" id="IPR043502">
    <property type="entry name" value="DNA/RNA_pol_sf"/>
</dbReference>
<feature type="coiled-coil region" evidence="5">
    <location>
        <begin position="108"/>
        <end position="173"/>
    </location>
</feature>
<evidence type="ECO:0000256" key="3">
    <source>
        <dbReference type="ARBA" id="ARBA00022833"/>
    </source>
</evidence>
<reference evidence="9" key="2">
    <citation type="submission" date="2025-05" db="UniProtKB">
        <authorList>
            <consortium name="EnsemblMetazoa"/>
        </authorList>
    </citation>
    <scope>IDENTIFICATION</scope>
    <source>
        <strain evidence="9">Foshan</strain>
    </source>
</reference>
<dbReference type="InterPro" id="IPR013083">
    <property type="entry name" value="Znf_RING/FYVE/PHD"/>
</dbReference>
<dbReference type="PANTHER" id="PTHR47331">
    <property type="entry name" value="PHD-TYPE DOMAIN-CONTAINING PROTEIN"/>
    <property type="match status" value="1"/>
</dbReference>
<protein>
    <submittedName>
        <fullName evidence="9">Uncharacterized protein</fullName>
    </submittedName>
</protein>
<feature type="compositionally biased region" description="Low complexity" evidence="6">
    <location>
        <begin position="581"/>
        <end position="593"/>
    </location>
</feature>
<keyword evidence="10" id="KW-1185">Reference proteome</keyword>
<dbReference type="PANTHER" id="PTHR47331:SF1">
    <property type="entry name" value="GAG-LIKE PROTEIN"/>
    <property type="match status" value="1"/>
</dbReference>
<dbReference type="EnsemblMetazoa" id="AALFPA23_022764.R33803">
    <property type="protein sequence ID" value="AALFPA23_022764.P33803"/>
    <property type="gene ID" value="AALFPA23_022764"/>
</dbReference>
<dbReference type="SUPFAM" id="SSF53098">
    <property type="entry name" value="Ribonuclease H-like"/>
    <property type="match status" value="1"/>
</dbReference>
<feature type="domain" description="Integrase catalytic" evidence="8">
    <location>
        <begin position="1692"/>
        <end position="1878"/>
    </location>
</feature>
<evidence type="ECO:0000256" key="5">
    <source>
        <dbReference type="SAM" id="Coils"/>
    </source>
</evidence>
<dbReference type="Gene3D" id="3.30.420.10">
    <property type="entry name" value="Ribonuclease H-like superfamily/Ribonuclease H"/>
    <property type="match status" value="1"/>
</dbReference>
<evidence type="ECO:0000259" key="8">
    <source>
        <dbReference type="PROSITE" id="PS50994"/>
    </source>
</evidence>
<dbReference type="InterPro" id="IPR011011">
    <property type="entry name" value="Znf_FYVE_PHD"/>
</dbReference>
<organism evidence="9 10">
    <name type="scientific">Aedes albopictus</name>
    <name type="common">Asian tiger mosquito</name>
    <name type="synonym">Stegomyia albopicta</name>
    <dbReference type="NCBI Taxonomy" id="7160"/>
    <lineage>
        <taxon>Eukaryota</taxon>
        <taxon>Metazoa</taxon>
        <taxon>Ecdysozoa</taxon>
        <taxon>Arthropoda</taxon>
        <taxon>Hexapoda</taxon>
        <taxon>Insecta</taxon>
        <taxon>Pterygota</taxon>
        <taxon>Neoptera</taxon>
        <taxon>Endopterygota</taxon>
        <taxon>Diptera</taxon>
        <taxon>Nematocera</taxon>
        <taxon>Culicoidea</taxon>
        <taxon>Culicidae</taxon>
        <taxon>Culicinae</taxon>
        <taxon>Aedini</taxon>
        <taxon>Aedes</taxon>
        <taxon>Stegomyia</taxon>
    </lineage>
</organism>
<dbReference type="Pfam" id="PF05380">
    <property type="entry name" value="Peptidase_A17"/>
    <property type="match status" value="1"/>
</dbReference>
<dbReference type="Gene3D" id="3.30.40.10">
    <property type="entry name" value="Zinc/RING finger domain, C3HC4 (zinc finger)"/>
    <property type="match status" value="1"/>
</dbReference>
<proteinExistence type="predicted"/>
<evidence type="ECO:0000313" key="10">
    <source>
        <dbReference type="Proteomes" id="UP000069940"/>
    </source>
</evidence>
<feature type="region of interest" description="Disordered" evidence="6">
    <location>
        <begin position="564"/>
        <end position="596"/>
    </location>
</feature>
<evidence type="ECO:0000256" key="1">
    <source>
        <dbReference type="ARBA" id="ARBA00022723"/>
    </source>
</evidence>
<dbReference type="Pfam" id="PF03564">
    <property type="entry name" value="DUF1759"/>
    <property type="match status" value="1"/>
</dbReference>
<name>A0ABM1ZYB8_AEDAL</name>
<dbReference type="CDD" id="cd15489">
    <property type="entry name" value="PHD_SF"/>
    <property type="match status" value="1"/>
</dbReference>
<dbReference type="InterPro" id="IPR019787">
    <property type="entry name" value="Znf_PHD-finger"/>
</dbReference>
<dbReference type="InterPro" id="IPR036397">
    <property type="entry name" value="RNaseH_sf"/>
</dbReference>
<evidence type="ECO:0000313" key="9">
    <source>
        <dbReference type="EnsemblMetazoa" id="AALFPA23_022764.P33803"/>
    </source>
</evidence>
<evidence type="ECO:0000256" key="4">
    <source>
        <dbReference type="PROSITE-ProRule" id="PRU00146"/>
    </source>
</evidence>
<evidence type="ECO:0000256" key="2">
    <source>
        <dbReference type="ARBA" id="ARBA00022771"/>
    </source>
</evidence>
<feature type="region of interest" description="Disordered" evidence="6">
    <location>
        <begin position="2019"/>
        <end position="2044"/>
    </location>
</feature>
<dbReference type="SUPFAM" id="SSF56672">
    <property type="entry name" value="DNA/RNA polymerases"/>
    <property type="match status" value="1"/>
</dbReference>
<feature type="compositionally biased region" description="Low complexity" evidence="6">
    <location>
        <begin position="194"/>
        <end position="205"/>
    </location>
</feature>
<dbReference type="GeneID" id="134286868"/>
<sequence length="2044" mass="229344">MREMMEGHHNVTGFNCKRCHRPDLADEQMIACDVCHEWEHFTCAGVDGSIKDQPYVCSVCKPKKTGAKAKESLKPPEKNDKKSSKASSKKASAKVNPPPSTVSSATRMAMLEAQMKLLDEQEQQQKLDLEAEEELKKRELEEAQRQLEEKRKLLEEENRLRELKLREDKEILEKRKIMRQQSMDKKNELLKQMSECSSKSSSNMDSIEKVSSWLAKQEELPPPPAEPLVHSTKPLPALTHAASTSAQILPPIPTSSAALAPTAFSRAEPSSSAPPQMPFSLPATDQPNVPTFQTPHAVINVPTSQIPVSAATAHLSPPTQHAYPPAVQPMASILAPNPSVFASAGNEFGQSHLFSGGNPLVSPGVPAVLNTNQLAARQVLGKDLPKFSGRPEDWPLFITTFEQSTLACGYTDVENLIRLKKCLEGNALESVRSKLLLPSSVPHVVQTLRTLYGRPELLIRSLLEKIHHVPMPRYDRLETVIEFGIAVQTLVDHLVAAGQNVHLSNPALMQELVEKLPGTMRMEWAVYKSRLPVATLQSFGDFMSRMVATASEVSYELPTLDRSGKIDRTKPKSKGAVNAHSAESSTISTPSTSVVKTGKSVKPCLCCSREGHRLVDCCQFKSLNADDRWKLAEQKGLCRTCLNNHGKWPCRSWKGCEVEGCRHKHHTLLHGTALSSQSTGMSASHLSIGQFCMFRIVPVVLHGKGKDMLIFAFIDEGSSETLIEEAVAKQLEVTGPIEPLTLHWTGSVSREESNSQRIQLKIAAKSSAVCHDLHNVRTVSCLLLPSQTLRYGEMVQRFPHLRGLPVVDYTNVQPKLLIGLNNLGLCLPRKMREGGPHDPVAVKCHLGWSIYGGEPANSRYSVSVNFHTAAPADPDKLLNEQLRDYFAIESCMVSPGIQTDSEDDKRARILLESTTRRIGNRFETGLLWRTDAVDFPDSYSMALRRLQSLERKLRQNPNLGDRVIQQIRDYERKGYARRATEEDLACSDTSRIWYLPLGFVINPKKPNKLRLIWDAAAKVGDVSFNSKLLKGPDLLTPLLAVLSRFRQFPVAVTGDIREMFHQFKIRKEDQQSQRFLWREHPSDSPLVYIMEVATFGSTCSPASAQFVKNLNATEYADQFPRAAAAIHDNHYVDDYLDSFQTIEDAIQVVQEVQSVHAMGGFEIRNILSNSTEVIQRIDERPSENSKDLALTRGDSTESVLGMQWLPKEDAFTYTFALRSDIQQVLKEDHVPTKREVLKVVMSLFDPLGCLSFFLVHGKILIQDTWISKIGWDDPVTESCFARWKQWIALFDQLSSLRIPRCYFRAPYPSDFGQLQLHIFVDASESAYSCVAYFRLPVGDQIQVSMVAAKTKVAPINTISIPRLELKAAVLGTRLSESIKQYHTVPIANVFFWSDSKTVLAWIQSEHRRYHKFVAVLVGEILLSTDVKNWWWVPSKINPADEATKWKTGPNLNSDGPWFRGPNFLKQQETSWPEQLQTCTTQDELRSVHLHHVQCSVVDPARFSRWVKMQRTVAFVLRYVGNLKRKVEGRQLASGILSQEELAKAERCLLKTAQGEAFLEEITALKKTQGTAESRHCAIPKSSRLYKRWPFLDEDGVLRMRGRIAAAPFVPYEAKYPAILPEKHPITVLLVESFHSRFRHANRETIANELRQRFDIPRLRALIGRVMRSCTWCRVASPKPPAMGPLPEARVSPFIRPFTYVGLDYFGPVFVKVGRSQAKRWVALFTCLTIRAVHLEVVHSLSAVSCIMAIRRFVSRRGSPSEFFTDNGTCFQAASKELASEIKSRNEEIALTFTSAQTKWNFIPPAAPHMGGAWERLVRSVKAAVGTILDAPRRPDDETLETILFEAEAMINCRPLTYIPLESADEEALTPNHFLLGSSNGVKIRPTEPVQGHATLRSSWKLAQHITDQLWRRWIKEFLPVITRRTKWHEEVKDLQVGDLVLAVNGTLRNQWIRGRIIQVFPGRDGRVRQALVKTATGVLKRAAVKLAVLDVEEKCKPGDGSPEAPEPCHGLREGVCNDMNRGSGDTATELPSHFPIVHDQQLSS</sequence>
<keyword evidence="1" id="KW-0479">Metal-binding</keyword>
<dbReference type="InterPro" id="IPR001584">
    <property type="entry name" value="Integrase_cat-core"/>
</dbReference>
<dbReference type="InterPro" id="IPR012337">
    <property type="entry name" value="RNaseH-like_sf"/>
</dbReference>
<dbReference type="InterPro" id="IPR040676">
    <property type="entry name" value="DUF5641"/>
</dbReference>